<dbReference type="EMBL" id="BARS01047359">
    <property type="protein sequence ID" value="GAG39169.1"/>
    <property type="molecule type" value="Genomic_DNA"/>
</dbReference>
<name>X0X7F7_9ZZZZ</name>
<proteinExistence type="predicted"/>
<gene>
    <name evidence="1" type="ORF">S01H1_71149</name>
</gene>
<dbReference type="AlphaFoldDB" id="X0X7F7"/>
<comment type="caution">
    <text evidence="1">The sequence shown here is derived from an EMBL/GenBank/DDBJ whole genome shotgun (WGS) entry which is preliminary data.</text>
</comment>
<protein>
    <submittedName>
        <fullName evidence="1">Uncharacterized protein</fullName>
    </submittedName>
</protein>
<reference evidence="1" key="1">
    <citation type="journal article" date="2014" name="Front. Microbiol.">
        <title>High frequency of phylogenetically diverse reductive dehalogenase-homologous genes in deep subseafloor sedimentary metagenomes.</title>
        <authorList>
            <person name="Kawai M."/>
            <person name="Futagami T."/>
            <person name="Toyoda A."/>
            <person name="Takaki Y."/>
            <person name="Nishi S."/>
            <person name="Hori S."/>
            <person name="Arai W."/>
            <person name="Tsubouchi T."/>
            <person name="Morono Y."/>
            <person name="Uchiyama I."/>
            <person name="Ito T."/>
            <person name="Fujiyama A."/>
            <person name="Inagaki F."/>
            <person name="Takami H."/>
        </authorList>
    </citation>
    <scope>NUCLEOTIDE SEQUENCE</scope>
    <source>
        <strain evidence="1">Expedition CK06-06</strain>
    </source>
</reference>
<accession>X0X7F7</accession>
<organism evidence="1">
    <name type="scientific">marine sediment metagenome</name>
    <dbReference type="NCBI Taxonomy" id="412755"/>
    <lineage>
        <taxon>unclassified sequences</taxon>
        <taxon>metagenomes</taxon>
        <taxon>ecological metagenomes</taxon>
    </lineage>
</organism>
<evidence type="ECO:0000313" key="1">
    <source>
        <dbReference type="EMBL" id="GAG39169.1"/>
    </source>
</evidence>
<sequence length="41" mass="4597">HARAPSRSKQVDSAENYPVRTGLIEQSAIRQMEMGSVVLRK</sequence>
<feature type="non-terminal residue" evidence="1">
    <location>
        <position position="1"/>
    </location>
</feature>